<organism evidence="2 3">
    <name type="scientific">Roseibium denhamense</name>
    <dbReference type="NCBI Taxonomy" id="76305"/>
    <lineage>
        <taxon>Bacteria</taxon>
        <taxon>Pseudomonadati</taxon>
        <taxon>Pseudomonadota</taxon>
        <taxon>Alphaproteobacteria</taxon>
        <taxon>Hyphomicrobiales</taxon>
        <taxon>Stappiaceae</taxon>
        <taxon>Roseibium</taxon>
    </lineage>
</organism>
<accession>A0ABY1P3F6</accession>
<dbReference type="Proteomes" id="UP001157914">
    <property type="component" value="Unassembled WGS sequence"/>
</dbReference>
<reference evidence="2 3" key="1">
    <citation type="submission" date="2017-05" db="EMBL/GenBank/DDBJ databases">
        <authorList>
            <person name="Varghese N."/>
            <person name="Submissions S."/>
        </authorList>
    </citation>
    <scope>NUCLEOTIDE SEQUENCE [LARGE SCALE GENOMIC DNA]</scope>
    <source>
        <strain evidence="2 3">DSM 15949</strain>
    </source>
</reference>
<name>A0ABY1P3F6_9HYPH</name>
<sequence>MSDPVDPSTPIQKWPVLVLDFETLDCEDTIARDVSRHGCRVRARNMRALGKPVGVRLIGIDTIIRGRICELLSQEVIVAFEEADQAKLSSKPRTHRKVSIKAQILAGPETGAIDCRIVAASHSGCQLQGEGLDGLPDTITLKISGLAVPVAGRVLWRAEKAAGVQMMWQFPAGDVFMVDRITPPSLLEKMKTAGPDRPPGTNPFAVRRPR</sequence>
<evidence type="ECO:0000313" key="3">
    <source>
        <dbReference type="Proteomes" id="UP001157914"/>
    </source>
</evidence>
<dbReference type="EMBL" id="FXTT01000003">
    <property type="protein sequence ID" value="SMP25457.1"/>
    <property type="molecule type" value="Genomic_DNA"/>
</dbReference>
<dbReference type="RefSeq" id="WP_155189333.1">
    <property type="nucleotide sequence ID" value="NZ_BAAAEA010000002.1"/>
</dbReference>
<feature type="region of interest" description="Disordered" evidence="1">
    <location>
        <begin position="188"/>
        <end position="210"/>
    </location>
</feature>
<protein>
    <recommendedName>
        <fullName evidence="4">PilZ domain-containing protein</fullName>
    </recommendedName>
</protein>
<comment type="caution">
    <text evidence="2">The sequence shown here is derived from an EMBL/GenBank/DDBJ whole genome shotgun (WGS) entry which is preliminary data.</text>
</comment>
<evidence type="ECO:0008006" key="4">
    <source>
        <dbReference type="Google" id="ProtNLM"/>
    </source>
</evidence>
<evidence type="ECO:0000313" key="2">
    <source>
        <dbReference type="EMBL" id="SMP25457.1"/>
    </source>
</evidence>
<proteinExistence type="predicted"/>
<gene>
    <name evidence="2" type="ORF">SAMN06265374_2562</name>
</gene>
<keyword evidence="3" id="KW-1185">Reference proteome</keyword>
<evidence type="ECO:0000256" key="1">
    <source>
        <dbReference type="SAM" id="MobiDB-lite"/>
    </source>
</evidence>